<comment type="similarity">
    <text evidence="1">Belongs to the Gfo/Idh/MocA family.</text>
</comment>
<dbReference type="Pfam" id="PF22725">
    <property type="entry name" value="GFO_IDH_MocA_C3"/>
    <property type="match status" value="1"/>
</dbReference>
<feature type="domain" description="GFO/IDH/MocA-like oxidoreductase" evidence="4">
    <location>
        <begin position="134"/>
        <end position="245"/>
    </location>
</feature>
<organism evidence="5 6">
    <name type="scientific">Streptomyces niveiscabiei</name>
    <dbReference type="NCBI Taxonomy" id="164115"/>
    <lineage>
        <taxon>Bacteria</taxon>
        <taxon>Bacillati</taxon>
        <taxon>Actinomycetota</taxon>
        <taxon>Actinomycetes</taxon>
        <taxon>Kitasatosporales</taxon>
        <taxon>Streptomycetaceae</taxon>
        <taxon>Streptomyces</taxon>
    </lineage>
</organism>
<dbReference type="Pfam" id="PF01408">
    <property type="entry name" value="GFO_IDH_MocA"/>
    <property type="match status" value="1"/>
</dbReference>
<dbReference type="InterPro" id="IPR050984">
    <property type="entry name" value="Gfo/Idh/MocA_domain"/>
</dbReference>
<gene>
    <name evidence="5" type="ORF">ACKI18_01830</name>
</gene>
<keyword evidence="2" id="KW-0560">Oxidoreductase</keyword>
<reference evidence="5 6" key="1">
    <citation type="submission" date="2024-12" db="EMBL/GenBank/DDBJ databases">
        <title>Forecasting of Potato common scab and diversities of Pathogenic streptomyces spp. in china.</title>
        <authorList>
            <person name="Handique U."/>
            <person name="Wu J."/>
        </authorList>
    </citation>
    <scope>NUCLEOTIDE SEQUENCE [LARGE SCALE GENOMIC DNA]</scope>
    <source>
        <strain evidence="5 6">ZRIMU1530</strain>
    </source>
</reference>
<evidence type="ECO:0000256" key="2">
    <source>
        <dbReference type="ARBA" id="ARBA00023002"/>
    </source>
</evidence>
<dbReference type="SUPFAM" id="SSF55347">
    <property type="entry name" value="Glyceraldehyde-3-phosphate dehydrogenase-like, C-terminal domain"/>
    <property type="match status" value="1"/>
</dbReference>
<dbReference type="Proteomes" id="UP001631957">
    <property type="component" value="Unassembled WGS sequence"/>
</dbReference>
<dbReference type="RefSeq" id="WP_409120189.1">
    <property type="nucleotide sequence ID" value="NZ_JBJVNI010000001.1"/>
</dbReference>
<dbReference type="Gene3D" id="3.30.360.10">
    <property type="entry name" value="Dihydrodipicolinate Reductase, domain 2"/>
    <property type="match status" value="1"/>
</dbReference>
<dbReference type="EMBL" id="JBJVNI010000001">
    <property type="protein sequence ID" value="MFM9607442.1"/>
    <property type="molecule type" value="Genomic_DNA"/>
</dbReference>
<accession>A0ABW9HKQ3</accession>
<protein>
    <submittedName>
        <fullName evidence="5">Gfo/Idh/MocA family protein</fullName>
    </submittedName>
</protein>
<dbReference type="SUPFAM" id="SSF51735">
    <property type="entry name" value="NAD(P)-binding Rossmann-fold domains"/>
    <property type="match status" value="1"/>
</dbReference>
<evidence type="ECO:0000256" key="1">
    <source>
        <dbReference type="ARBA" id="ARBA00010928"/>
    </source>
</evidence>
<dbReference type="InterPro" id="IPR000683">
    <property type="entry name" value="Gfo/Idh/MocA-like_OxRdtase_N"/>
</dbReference>
<dbReference type="PANTHER" id="PTHR22604">
    <property type="entry name" value="OXIDOREDUCTASES"/>
    <property type="match status" value="1"/>
</dbReference>
<dbReference type="InterPro" id="IPR055170">
    <property type="entry name" value="GFO_IDH_MocA-like_dom"/>
</dbReference>
<sequence>MTPLRFGVLGCADIAVRKMIPALLDHADHATLTAVASRDTAKAEQLAARHGCTAVTGYEALLDRADIDAVYVPLPATLHAEWIERALRAGKHVLAEKPLCTDAPTAARLFALARQRGLLLFENVMFLHHSQHTAVTEALADGTIGELRAFTGTFTIPPKPPGDIRTLPVGGGMLLEAGIYPLRAAQHFLGPGLTVTGAVLRRRAGVVLSGAILLSDATGVPAHVTFGMEHAYRASYELAGTTGRLGLDRAFTPPETYQPVLWVRRQDHVEERTLPADHQFANVVRVFTDAVRRGDGLTAYADASVRQAALVDEVLDRAEVVEV</sequence>
<comment type="caution">
    <text evidence="5">The sequence shown here is derived from an EMBL/GenBank/DDBJ whole genome shotgun (WGS) entry which is preliminary data.</text>
</comment>
<dbReference type="Gene3D" id="3.40.50.720">
    <property type="entry name" value="NAD(P)-binding Rossmann-like Domain"/>
    <property type="match status" value="1"/>
</dbReference>
<dbReference type="InterPro" id="IPR036291">
    <property type="entry name" value="NAD(P)-bd_dom_sf"/>
</dbReference>
<proteinExistence type="inferred from homology"/>
<dbReference type="PANTHER" id="PTHR22604:SF105">
    <property type="entry name" value="TRANS-1,2-DIHYDROBENZENE-1,2-DIOL DEHYDROGENASE"/>
    <property type="match status" value="1"/>
</dbReference>
<evidence type="ECO:0000313" key="6">
    <source>
        <dbReference type="Proteomes" id="UP001631957"/>
    </source>
</evidence>
<evidence type="ECO:0000313" key="5">
    <source>
        <dbReference type="EMBL" id="MFM9607442.1"/>
    </source>
</evidence>
<name>A0ABW9HKQ3_9ACTN</name>
<evidence type="ECO:0000259" key="3">
    <source>
        <dbReference type="Pfam" id="PF01408"/>
    </source>
</evidence>
<keyword evidence="6" id="KW-1185">Reference proteome</keyword>
<feature type="domain" description="Gfo/Idh/MocA-like oxidoreductase N-terminal" evidence="3">
    <location>
        <begin position="4"/>
        <end position="122"/>
    </location>
</feature>
<evidence type="ECO:0000259" key="4">
    <source>
        <dbReference type="Pfam" id="PF22725"/>
    </source>
</evidence>